<protein>
    <recommendedName>
        <fullName evidence="2">MADF domain-containing protein</fullName>
    </recommendedName>
</protein>
<gene>
    <name evidence="3" type="ORF">g.7344</name>
</gene>
<dbReference type="Pfam" id="PF10545">
    <property type="entry name" value="MADF_DNA_bdg"/>
    <property type="match status" value="1"/>
</dbReference>
<dbReference type="PANTHER" id="PTHR21505:SF8">
    <property type="entry name" value="DPT-YFP REPRESSOR BY OVEREXPRESSION, ISOFORM D-RELATED"/>
    <property type="match status" value="1"/>
</dbReference>
<dbReference type="SMART" id="SM00595">
    <property type="entry name" value="MADF"/>
    <property type="match status" value="1"/>
</dbReference>
<accession>A0A1B6FGT9</accession>
<organism evidence="3">
    <name type="scientific">Cuerna arida</name>
    <dbReference type="NCBI Taxonomy" id="1464854"/>
    <lineage>
        <taxon>Eukaryota</taxon>
        <taxon>Metazoa</taxon>
        <taxon>Ecdysozoa</taxon>
        <taxon>Arthropoda</taxon>
        <taxon>Hexapoda</taxon>
        <taxon>Insecta</taxon>
        <taxon>Pterygota</taxon>
        <taxon>Neoptera</taxon>
        <taxon>Paraneoptera</taxon>
        <taxon>Hemiptera</taxon>
        <taxon>Auchenorrhyncha</taxon>
        <taxon>Membracoidea</taxon>
        <taxon>Cicadellidae</taxon>
        <taxon>Cicadellinae</taxon>
        <taxon>Proconiini</taxon>
        <taxon>Cuerna</taxon>
    </lineage>
</organism>
<dbReference type="EMBL" id="GECZ01020340">
    <property type="protein sequence ID" value="JAS49429.1"/>
    <property type="molecule type" value="Transcribed_RNA"/>
</dbReference>
<evidence type="ECO:0000256" key="1">
    <source>
        <dbReference type="SAM" id="MobiDB-lite"/>
    </source>
</evidence>
<feature type="compositionally biased region" description="Low complexity" evidence="1">
    <location>
        <begin position="173"/>
        <end position="184"/>
    </location>
</feature>
<feature type="non-terminal residue" evidence="3">
    <location>
        <position position="274"/>
    </location>
</feature>
<proteinExistence type="predicted"/>
<dbReference type="InterPro" id="IPR006578">
    <property type="entry name" value="MADF-dom"/>
</dbReference>
<reference evidence="3" key="1">
    <citation type="submission" date="2015-11" db="EMBL/GenBank/DDBJ databases">
        <title>De novo transcriptome assembly of four potential Pierce s Disease insect vectors from Arizona vineyards.</title>
        <authorList>
            <person name="Tassone E.E."/>
        </authorList>
    </citation>
    <scope>NUCLEOTIDE SEQUENCE</scope>
</reference>
<feature type="region of interest" description="Disordered" evidence="1">
    <location>
        <begin position="173"/>
        <end position="207"/>
    </location>
</feature>
<evidence type="ECO:0000259" key="2">
    <source>
        <dbReference type="PROSITE" id="PS51029"/>
    </source>
</evidence>
<feature type="domain" description="MADF" evidence="2">
    <location>
        <begin position="37"/>
        <end position="135"/>
    </location>
</feature>
<dbReference type="AlphaFoldDB" id="A0A1B6FGT9"/>
<name>A0A1B6FGT9_9HEMI</name>
<dbReference type="PROSITE" id="PS51029">
    <property type="entry name" value="MADF"/>
    <property type="match status" value="1"/>
</dbReference>
<evidence type="ECO:0000313" key="3">
    <source>
        <dbReference type="EMBL" id="JAS49429.1"/>
    </source>
</evidence>
<sequence>MEVNFECKTENHENDHLSEELSVENCNSIPRKEVMEKFIKLYKTMPELWDTSNASYKDKRERCIALGKLLNVYKLIKPDAKREDVRKKINILRSNYRRELNKIFKSKQMGASSEDVYQPTSWTFYALQFLNESELSECGLQEVHHIDTSINGSIDGTDEESFMSLQEQPSTASSVISSPISASPFTNNSSYQPPPKKKRTQEPHSKQNDHLNLPCSCLCQSESNKNIYFDIAKVWAYKLKNLDPQQKLFAEKAINDVLFEAEQGLLTRNSVKIG</sequence>
<dbReference type="PANTHER" id="PTHR21505">
    <property type="entry name" value="MADF DOMAIN-CONTAINING PROTEIN-RELATED"/>
    <property type="match status" value="1"/>
</dbReference>